<dbReference type="Proteomes" id="UP000308828">
    <property type="component" value="Unassembled WGS sequence"/>
</dbReference>
<keyword evidence="1" id="KW-1133">Transmembrane helix</keyword>
<keyword evidence="1" id="KW-0812">Transmembrane</keyword>
<evidence type="ECO:0000313" key="2">
    <source>
        <dbReference type="EMBL" id="THV23010.1"/>
    </source>
</evidence>
<dbReference type="AlphaFoldDB" id="A0A4S8NZ68"/>
<gene>
    <name evidence="2" type="ORF">FAA97_10295</name>
</gene>
<evidence type="ECO:0008006" key="4">
    <source>
        <dbReference type="Google" id="ProtNLM"/>
    </source>
</evidence>
<dbReference type="OrthoDB" id="8397278at2"/>
<keyword evidence="3" id="KW-1185">Reference proteome</keyword>
<protein>
    <recommendedName>
        <fullName evidence="4">CTP synthetase</fullName>
    </recommendedName>
</protein>
<dbReference type="EMBL" id="STGV01000003">
    <property type="protein sequence ID" value="THV23010.1"/>
    <property type="molecule type" value="Genomic_DNA"/>
</dbReference>
<evidence type="ECO:0000313" key="3">
    <source>
        <dbReference type="Proteomes" id="UP000308828"/>
    </source>
</evidence>
<comment type="caution">
    <text evidence="2">The sequence shown here is derived from an EMBL/GenBank/DDBJ whole genome shotgun (WGS) entry which is preliminary data.</text>
</comment>
<dbReference type="RefSeq" id="WP_136598455.1">
    <property type="nucleotide sequence ID" value="NZ_STGV01000003.1"/>
</dbReference>
<feature type="transmembrane region" description="Helical" evidence="1">
    <location>
        <begin position="33"/>
        <end position="53"/>
    </location>
</feature>
<evidence type="ECO:0000256" key="1">
    <source>
        <dbReference type="SAM" id="Phobius"/>
    </source>
</evidence>
<keyword evidence="1" id="KW-0472">Membrane</keyword>
<proteinExistence type="predicted"/>
<organism evidence="2 3">
    <name type="scientific">Peteryoungia ipomoeae</name>
    <dbReference type="NCBI Taxonomy" id="1210932"/>
    <lineage>
        <taxon>Bacteria</taxon>
        <taxon>Pseudomonadati</taxon>
        <taxon>Pseudomonadota</taxon>
        <taxon>Alphaproteobacteria</taxon>
        <taxon>Hyphomicrobiales</taxon>
        <taxon>Rhizobiaceae</taxon>
        <taxon>Peteryoungia</taxon>
    </lineage>
</organism>
<sequence>MIRLAIVLYILIASAVAGSAVIAVLTLDMREAWQIAGAFVAGLLIAVPIAAVLGRKIYNELNGPNAV</sequence>
<reference evidence="2 3" key="1">
    <citation type="submission" date="2019-04" db="EMBL/GenBank/DDBJ databases">
        <title>Genome sequence of strain shin9-1.</title>
        <authorList>
            <person name="Gao J."/>
            <person name="Sun J."/>
        </authorList>
    </citation>
    <scope>NUCLEOTIDE SEQUENCE [LARGE SCALE GENOMIC DNA]</scope>
    <source>
        <strain evidence="3">shin9-1</strain>
    </source>
</reference>
<accession>A0A4S8NZ68</accession>
<name>A0A4S8NZ68_9HYPH</name>